<dbReference type="Pfam" id="PF07714">
    <property type="entry name" value="PK_Tyr_Ser-Thr"/>
    <property type="match status" value="1"/>
</dbReference>
<dbReference type="InterPro" id="IPR001245">
    <property type="entry name" value="Ser-Thr/Tyr_kinase_cat_dom"/>
</dbReference>
<keyword evidence="3" id="KW-1185">Reference proteome</keyword>
<feature type="domain" description="Protein kinase" evidence="1">
    <location>
        <begin position="1"/>
        <end position="133"/>
    </location>
</feature>
<dbReference type="PROSITE" id="PS50011">
    <property type="entry name" value="PROTEIN_KINASE_DOM"/>
    <property type="match status" value="1"/>
</dbReference>
<dbReference type="SUPFAM" id="SSF56112">
    <property type="entry name" value="Protein kinase-like (PK-like)"/>
    <property type="match status" value="1"/>
</dbReference>
<evidence type="ECO:0000313" key="3">
    <source>
        <dbReference type="Proteomes" id="UP000545574"/>
    </source>
</evidence>
<protein>
    <submittedName>
        <fullName evidence="2">TNI3K kinase</fullName>
    </submittedName>
</protein>
<reference evidence="2 3" key="1">
    <citation type="submission" date="2019-09" db="EMBL/GenBank/DDBJ databases">
        <title>Bird 10,000 Genomes (B10K) Project - Family phase.</title>
        <authorList>
            <person name="Zhang G."/>
        </authorList>
    </citation>
    <scope>NUCLEOTIDE SEQUENCE [LARGE SCALE GENOMIC DNA]</scope>
    <source>
        <strain evidence="2">B10K-DU-030-18</strain>
    </source>
</reference>
<feature type="non-terminal residue" evidence="2">
    <location>
        <position position="1"/>
    </location>
</feature>
<dbReference type="InterPro" id="IPR020635">
    <property type="entry name" value="Tyr_kinase_cat_dom"/>
</dbReference>
<dbReference type="InterPro" id="IPR051681">
    <property type="entry name" value="Ser/Thr_Kinases-Pseudokinases"/>
</dbReference>
<gene>
    <name evidence="2" type="primary">Tnni3k</name>
    <name evidence="2" type="ORF">PANBIA_R00840</name>
</gene>
<organism evidence="2 3">
    <name type="scientific">Panurus biarmicus</name>
    <name type="common">Bearded tit</name>
    <dbReference type="NCBI Taxonomy" id="181101"/>
    <lineage>
        <taxon>Eukaryota</taxon>
        <taxon>Metazoa</taxon>
        <taxon>Chordata</taxon>
        <taxon>Craniata</taxon>
        <taxon>Vertebrata</taxon>
        <taxon>Euteleostomi</taxon>
        <taxon>Archelosauria</taxon>
        <taxon>Archosauria</taxon>
        <taxon>Dinosauria</taxon>
        <taxon>Saurischia</taxon>
        <taxon>Theropoda</taxon>
        <taxon>Coelurosauria</taxon>
        <taxon>Aves</taxon>
        <taxon>Neognathae</taxon>
        <taxon>Neoaves</taxon>
        <taxon>Telluraves</taxon>
        <taxon>Australaves</taxon>
        <taxon>Passeriformes</taxon>
        <taxon>Sylvioidea</taxon>
        <taxon>Sylviidae</taxon>
        <taxon>Sylviidae incertae sedis</taxon>
        <taxon>Panurus</taxon>
    </lineage>
</organism>
<accession>A0A7K6MH53</accession>
<dbReference type="SMART" id="SM00219">
    <property type="entry name" value="TyrKc"/>
    <property type="match status" value="1"/>
</dbReference>
<dbReference type="EMBL" id="VZRT01001304">
    <property type="protein sequence ID" value="NWW36457.1"/>
    <property type="molecule type" value="Genomic_DNA"/>
</dbReference>
<keyword evidence="2" id="KW-0808">Transferase</keyword>
<name>A0A7K6MH53_PANBI</name>
<dbReference type="GO" id="GO:0005524">
    <property type="term" value="F:ATP binding"/>
    <property type="evidence" value="ECO:0007669"/>
    <property type="project" value="InterPro"/>
</dbReference>
<proteinExistence type="predicted"/>
<dbReference type="PANTHER" id="PTHR44329">
    <property type="entry name" value="SERINE/THREONINE-PROTEIN KINASE TNNI3K-RELATED"/>
    <property type="match status" value="1"/>
</dbReference>
<evidence type="ECO:0000313" key="2">
    <source>
        <dbReference type="EMBL" id="NWW36457.1"/>
    </source>
</evidence>
<dbReference type="InterPro" id="IPR000719">
    <property type="entry name" value="Prot_kinase_dom"/>
</dbReference>
<dbReference type="PANTHER" id="PTHR44329:SF246">
    <property type="entry name" value="SERINE_THREONINE-PROTEIN KINASE TNNI3K"/>
    <property type="match status" value="1"/>
</dbReference>
<dbReference type="GO" id="GO:0004713">
    <property type="term" value="F:protein tyrosine kinase activity"/>
    <property type="evidence" value="ECO:0007669"/>
    <property type="project" value="InterPro"/>
</dbReference>
<comment type="caution">
    <text evidence="2">The sequence shown here is derived from an EMBL/GenBank/DDBJ whole genome shotgun (WGS) entry which is preliminary data.</text>
</comment>
<dbReference type="Gene3D" id="1.10.510.10">
    <property type="entry name" value="Transferase(Phosphotransferase) domain 1"/>
    <property type="match status" value="1"/>
</dbReference>
<feature type="non-terminal residue" evidence="2">
    <location>
        <position position="242"/>
    </location>
</feature>
<dbReference type="InterPro" id="IPR011009">
    <property type="entry name" value="Kinase-like_dom_sf"/>
</dbReference>
<dbReference type="GO" id="GO:0004674">
    <property type="term" value="F:protein serine/threonine kinase activity"/>
    <property type="evidence" value="ECO:0007669"/>
    <property type="project" value="TreeGrafter"/>
</dbReference>
<dbReference type="Proteomes" id="UP000545574">
    <property type="component" value="Unassembled WGS sequence"/>
</dbReference>
<keyword evidence="2" id="KW-0418">Kinase</keyword>
<sequence>SHNILLYEDGHAVVADFGESRFLQSLDEDNMTKQPGNLRWMAPEVFTQCTRYTIKADVFSYALCLWELLTGEIPFAHLKPAAAAADMAYHHIRPPIGYSIPKPISALLMRGWNACPEGRPEFSEVVTKLEECLCNIELMSPASSNSSGSLSPSSSSDCLVARGGPGRSHVAALRSRFELEYALNRAHAAWPLGSEQPHSQGLSLDDMRRSFQCPPVDKNGYVSDPLSTMRFHSCSGSFEDSS</sequence>
<evidence type="ECO:0000259" key="1">
    <source>
        <dbReference type="PROSITE" id="PS50011"/>
    </source>
</evidence>
<dbReference type="AlphaFoldDB" id="A0A7K6MH53"/>